<comment type="caution">
    <text evidence="5">The sequence shown here is derived from an EMBL/GenBank/DDBJ whole genome shotgun (WGS) entry which is preliminary data.</text>
</comment>
<dbReference type="PANTHER" id="PTHR43792">
    <property type="entry name" value="GNAT FAMILY, PUTATIVE (AFU_ORTHOLOGUE AFUA_3G00765)-RELATED-RELATED"/>
    <property type="match status" value="1"/>
</dbReference>
<comment type="similarity">
    <text evidence="3">Belongs to the acetyltransferase family. RimJ subfamily.</text>
</comment>
<accession>A0A841RDI6</accession>
<reference evidence="5 6" key="1">
    <citation type="submission" date="2020-08" db="EMBL/GenBank/DDBJ databases">
        <title>Genomic Encyclopedia of Type Strains, Phase IV (KMG-IV): sequencing the most valuable type-strain genomes for metagenomic binning, comparative biology and taxonomic classification.</title>
        <authorList>
            <person name="Goeker M."/>
        </authorList>
    </citation>
    <scope>NUCLEOTIDE SEQUENCE [LARGE SCALE GENOMIC DNA]</scope>
    <source>
        <strain evidence="5 6">DSM 2461</strain>
    </source>
</reference>
<dbReference type="Gene3D" id="3.40.630.30">
    <property type="match status" value="1"/>
</dbReference>
<dbReference type="InterPro" id="IPR000182">
    <property type="entry name" value="GNAT_dom"/>
</dbReference>
<dbReference type="InterPro" id="IPR051531">
    <property type="entry name" value="N-acetyltransferase"/>
</dbReference>
<proteinExistence type="inferred from homology"/>
<evidence type="ECO:0000259" key="4">
    <source>
        <dbReference type="Pfam" id="PF13302"/>
    </source>
</evidence>
<gene>
    <name evidence="5" type="ORF">HNR50_003793</name>
</gene>
<dbReference type="EC" id="2.3.1.-" evidence="5"/>
<evidence type="ECO:0000313" key="5">
    <source>
        <dbReference type="EMBL" id="MBB6482105.1"/>
    </source>
</evidence>
<dbReference type="InterPro" id="IPR016181">
    <property type="entry name" value="Acyl_CoA_acyltransferase"/>
</dbReference>
<dbReference type="EMBL" id="JACHGJ010000009">
    <property type="protein sequence ID" value="MBB6482105.1"/>
    <property type="molecule type" value="Genomic_DNA"/>
</dbReference>
<evidence type="ECO:0000256" key="2">
    <source>
        <dbReference type="ARBA" id="ARBA00023315"/>
    </source>
</evidence>
<evidence type="ECO:0000256" key="1">
    <source>
        <dbReference type="ARBA" id="ARBA00022679"/>
    </source>
</evidence>
<sequence length="177" mass="21011">MDTQEKFQIEMDTLVYEDQSELFQLIKKNRLFLKPYLPWIDNVQQPEDLENFFNRSAILQENKRGMNYKILYKNNIIGMIGFFINDDEKRIFELGYWLDKDLIGNGIISSIIPEIEKICFTTFNSSAIEIRCAIDNIASNKIAQNNDYLFQSVIKDYFEFKEFSKDCNVYRKGNKAY</sequence>
<dbReference type="SUPFAM" id="SSF55729">
    <property type="entry name" value="Acyl-CoA N-acyltransferases (Nat)"/>
    <property type="match status" value="1"/>
</dbReference>
<dbReference type="Pfam" id="PF13302">
    <property type="entry name" value="Acetyltransf_3"/>
    <property type="match status" value="1"/>
</dbReference>
<keyword evidence="2 5" id="KW-0012">Acyltransferase</keyword>
<keyword evidence="1 5" id="KW-0808">Transferase</keyword>
<protein>
    <submittedName>
        <fullName evidence="5">Ribosomal-protein-serine acetyltransferase</fullName>
        <ecNumber evidence="5">2.3.1.-</ecNumber>
    </submittedName>
</protein>
<evidence type="ECO:0000256" key="3">
    <source>
        <dbReference type="ARBA" id="ARBA00038502"/>
    </source>
</evidence>
<dbReference type="Proteomes" id="UP000587760">
    <property type="component" value="Unassembled WGS sequence"/>
</dbReference>
<feature type="domain" description="N-acetyltransferase" evidence="4">
    <location>
        <begin position="14"/>
        <end position="146"/>
    </location>
</feature>
<dbReference type="GO" id="GO:0016747">
    <property type="term" value="F:acyltransferase activity, transferring groups other than amino-acyl groups"/>
    <property type="evidence" value="ECO:0007669"/>
    <property type="project" value="InterPro"/>
</dbReference>
<organism evidence="5 6">
    <name type="scientific">Spirochaeta isovalerica</name>
    <dbReference type="NCBI Taxonomy" id="150"/>
    <lineage>
        <taxon>Bacteria</taxon>
        <taxon>Pseudomonadati</taxon>
        <taxon>Spirochaetota</taxon>
        <taxon>Spirochaetia</taxon>
        <taxon>Spirochaetales</taxon>
        <taxon>Spirochaetaceae</taxon>
        <taxon>Spirochaeta</taxon>
    </lineage>
</organism>
<dbReference type="PANTHER" id="PTHR43792:SF8">
    <property type="entry name" value="[RIBOSOMAL PROTEIN US5]-ALANINE N-ACETYLTRANSFERASE"/>
    <property type="match status" value="1"/>
</dbReference>
<dbReference type="AlphaFoldDB" id="A0A841RDI6"/>
<dbReference type="RefSeq" id="WP_184748339.1">
    <property type="nucleotide sequence ID" value="NZ_JACHGJ010000009.1"/>
</dbReference>
<evidence type="ECO:0000313" key="6">
    <source>
        <dbReference type="Proteomes" id="UP000587760"/>
    </source>
</evidence>
<name>A0A841RDI6_9SPIO</name>
<keyword evidence="6" id="KW-1185">Reference proteome</keyword>